<reference evidence="1 2" key="1">
    <citation type="submission" date="2024-02" db="EMBL/GenBank/DDBJ databases">
        <authorList>
            <person name="Chen Y."/>
            <person name="Shah S."/>
            <person name="Dougan E. K."/>
            <person name="Thang M."/>
            <person name="Chan C."/>
        </authorList>
    </citation>
    <scope>NUCLEOTIDE SEQUENCE [LARGE SCALE GENOMIC DNA]</scope>
</reference>
<sequence>MPSHLPLSWAFLLSATWSRTLPDKNELANACYFTYRVGYVICDASLGPEAAQKEMEAGRCNADFRLMGSDFQRLVLKHYMEGGRPPLEEAMWLLTSSENFQTRTLSECPPMQILANMLYGEALLYLDGPSRDGESAMLVAQAIEQTKRVQPEVLNALARTWPLDMATHRFQETFLALQGMAKGDRKLDLVHFVLCRCDEDLSWLEELLEGMQAGGVYLYETCGHDERLKDGFFEKLSPEVVSGATAKGPKGSCPAQIALTHVLRYKLDFPEFLLFLPSAAPLEQERYFYQLVLNSLLSHTLTADFVALGSTRAPPVSLDMCQRSLIQSGVLPIWNYPLGYEGSRFLVSAKRLVESIDRVASLMAAFAESGCTTVELEEAIANWWHIVFGEPAQLPIRAEDERLPMFLRVADGPSGFSRTRMPKSSDYLNWAATDLDET</sequence>
<dbReference type="Proteomes" id="UP001642484">
    <property type="component" value="Unassembled WGS sequence"/>
</dbReference>
<keyword evidence="2" id="KW-1185">Reference proteome</keyword>
<name>A0ABP0KPL2_9DINO</name>
<proteinExistence type="predicted"/>
<comment type="caution">
    <text evidence="1">The sequence shown here is derived from an EMBL/GenBank/DDBJ whole genome shotgun (WGS) entry which is preliminary data.</text>
</comment>
<dbReference type="EMBL" id="CAXAMN010009469">
    <property type="protein sequence ID" value="CAK9028846.1"/>
    <property type="molecule type" value="Genomic_DNA"/>
</dbReference>
<accession>A0ABP0KPL2</accession>
<evidence type="ECO:0000313" key="2">
    <source>
        <dbReference type="Proteomes" id="UP001642484"/>
    </source>
</evidence>
<gene>
    <name evidence="1" type="ORF">CCMP2556_LOCUS17259</name>
</gene>
<evidence type="ECO:0000313" key="1">
    <source>
        <dbReference type="EMBL" id="CAK9028846.1"/>
    </source>
</evidence>
<protein>
    <submittedName>
        <fullName evidence="1">Uncharacterized protein</fullName>
    </submittedName>
</protein>
<organism evidence="1 2">
    <name type="scientific">Durusdinium trenchii</name>
    <dbReference type="NCBI Taxonomy" id="1381693"/>
    <lineage>
        <taxon>Eukaryota</taxon>
        <taxon>Sar</taxon>
        <taxon>Alveolata</taxon>
        <taxon>Dinophyceae</taxon>
        <taxon>Suessiales</taxon>
        <taxon>Symbiodiniaceae</taxon>
        <taxon>Durusdinium</taxon>
    </lineage>
</organism>